<keyword evidence="2" id="KW-1185">Reference proteome</keyword>
<protein>
    <submittedName>
        <fullName evidence="1">Uncharacterized protein</fullName>
    </submittedName>
</protein>
<organism evidence="1 2">
    <name type="scientific">Puia dinghuensis</name>
    <dbReference type="NCBI Taxonomy" id="1792502"/>
    <lineage>
        <taxon>Bacteria</taxon>
        <taxon>Pseudomonadati</taxon>
        <taxon>Bacteroidota</taxon>
        <taxon>Chitinophagia</taxon>
        <taxon>Chitinophagales</taxon>
        <taxon>Chitinophagaceae</taxon>
        <taxon>Puia</taxon>
    </lineage>
</organism>
<dbReference type="EMBL" id="BMJC01000002">
    <property type="protein sequence ID" value="GGB00645.1"/>
    <property type="molecule type" value="Genomic_DNA"/>
</dbReference>
<reference evidence="1" key="1">
    <citation type="journal article" date="2014" name="Int. J. Syst. Evol. Microbiol.">
        <title>Complete genome sequence of Corynebacterium casei LMG S-19264T (=DSM 44701T), isolated from a smear-ripened cheese.</title>
        <authorList>
            <consortium name="US DOE Joint Genome Institute (JGI-PGF)"/>
            <person name="Walter F."/>
            <person name="Albersmeier A."/>
            <person name="Kalinowski J."/>
            <person name="Ruckert C."/>
        </authorList>
    </citation>
    <scope>NUCLEOTIDE SEQUENCE</scope>
    <source>
        <strain evidence="1">CGMCC 1.15448</strain>
    </source>
</reference>
<name>A0A8J2UDE6_9BACT</name>
<sequence length="175" mass="18542">MKTYIPLFLLVILFGECKKATPLTPARNLSGTWTTPNPVTLYYSSDGCGGYARYAKFTATIKWEITTLGDSSVSITQTLLSYSAATSIGSNCGLPAPTLPGITDYVAILSSSAFALDESQMLYNSSGGAIGLGNVRIGILNYTTDNITGTVTEKDCPAYCSGWSSDANGFILTRN</sequence>
<comment type="caution">
    <text evidence="1">The sequence shown here is derived from an EMBL/GenBank/DDBJ whole genome shotgun (WGS) entry which is preliminary data.</text>
</comment>
<evidence type="ECO:0000313" key="1">
    <source>
        <dbReference type="EMBL" id="GGB00645.1"/>
    </source>
</evidence>
<gene>
    <name evidence="1" type="ORF">GCM10011511_24920</name>
</gene>
<dbReference type="Proteomes" id="UP000607559">
    <property type="component" value="Unassembled WGS sequence"/>
</dbReference>
<reference evidence="1" key="2">
    <citation type="submission" date="2020-09" db="EMBL/GenBank/DDBJ databases">
        <authorList>
            <person name="Sun Q."/>
            <person name="Zhou Y."/>
        </authorList>
    </citation>
    <scope>NUCLEOTIDE SEQUENCE</scope>
    <source>
        <strain evidence="1">CGMCC 1.15448</strain>
    </source>
</reference>
<proteinExistence type="predicted"/>
<evidence type="ECO:0000313" key="2">
    <source>
        <dbReference type="Proteomes" id="UP000607559"/>
    </source>
</evidence>
<dbReference type="AlphaFoldDB" id="A0A8J2UDE6"/>
<accession>A0A8J2UDE6</accession>
<dbReference type="RefSeq" id="WP_188931977.1">
    <property type="nucleotide sequence ID" value="NZ_BMJC01000002.1"/>
</dbReference>